<dbReference type="InterPro" id="IPR052016">
    <property type="entry name" value="Bact_Sigma-Reg"/>
</dbReference>
<dbReference type="Pfam" id="PF07228">
    <property type="entry name" value="SpoIIE"/>
    <property type="match status" value="1"/>
</dbReference>
<accession>A0A5B8RUJ1</accession>
<dbReference type="Proteomes" id="UP000321199">
    <property type="component" value="Chromosome"/>
</dbReference>
<gene>
    <name evidence="4" type="ORF">FOZ74_08955</name>
</gene>
<dbReference type="Gene3D" id="6.10.340.10">
    <property type="match status" value="1"/>
</dbReference>
<feature type="transmembrane region" description="Helical" evidence="2">
    <location>
        <begin position="267"/>
        <end position="288"/>
    </location>
</feature>
<keyword evidence="2" id="KW-1133">Transmembrane helix</keyword>
<name>A0A5B8RUJ1_9BURK</name>
<dbReference type="SMART" id="SM00331">
    <property type="entry name" value="PP2C_SIG"/>
    <property type="match status" value="1"/>
</dbReference>
<dbReference type="KEGG" id="cof:FOZ74_08955"/>
<dbReference type="PANTHER" id="PTHR43156:SF2">
    <property type="entry name" value="STAGE II SPORULATION PROTEIN E"/>
    <property type="match status" value="1"/>
</dbReference>
<reference evidence="4 5" key="1">
    <citation type="submission" date="2019-07" db="EMBL/GenBank/DDBJ databases">
        <title>Complete genome sequence of Comamonas sp. NLF 7-7 isolated from livestock.</title>
        <authorList>
            <person name="Kim D.H."/>
            <person name="Kim J.G."/>
        </authorList>
    </citation>
    <scope>NUCLEOTIDE SEQUENCE [LARGE SCALE GENOMIC DNA]</scope>
    <source>
        <strain evidence="4 5">NLF 7-7</strain>
    </source>
</reference>
<keyword evidence="5" id="KW-1185">Reference proteome</keyword>
<keyword evidence="1" id="KW-0378">Hydrolase</keyword>
<protein>
    <submittedName>
        <fullName evidence="4">SpoIIE family protein phosphatase</fullName>
    </submittedName>
</protein>
<dbReference type="Gene3D" id="3.60.40.10">
    <property type="entry name" value="PPM-type phosphatase domain"/>
    <property type="match status" value="1"/>
</dbReference>
<dbReference type="OrthoDB" id="9802500at2"/>
<evidence type="ECO:0000256" key="1">
    <source>
        <dbReference type="ARBA" id="ARBA00022801"/>
    </source>
</evidence>
<keyword evidence="2" id="KW-0472">Membrane</keyword>
<evidence type="ECO:0000259" key="3">
    <source>
        <dbReference type="PROSITE" id="PS50885"/>
    </source>
</evidence>
<dbReference type="InterPro" id="IPR001932">
    <property type="entry name" value="PPM-type_phosphatase-like_dom"/>
</dbReference>
<dbReference type="PANTHER" id="PTHR43156">
    <property type="entry name" value="STAGE II SPORULATION PROTEIN E-RELATED"/>
    <property type="match status" value="1"/>
</dbReference>
<dbReference type="InterPro" id="IPR036457">
    <property type="entry name" value="PPM-type-like_dom_sf"/>
</dbReference>
<dbReference type="PROSITE" id="PS50885">
    <property type="entry name" value="HAMP"/>
    <property type="match status" value="1"/>
</dbReference>
<dbReference type="AlphaFoldDB" id="A0A5B8RUJ1"/>
<dbReference type="GO" id="GO:0016020">
    <property type="term" value="C:membrane"/>
    <property type="evidence" value="ECO:0007669"/>
    <property type="project" value="InterPro"/>
</dbReference>
<feature type="domain" description="HAMP" evidence="3">
    <location>
        <begin position="289"/>
        <end position="344"/>
    </location>
</feature>
<keyword evidence="2" id="KW-0812">Transmembrane</keyword>
<evidence type="ECO:0000256" key="2">
    <source>
        <dbReference type="SAM" id="Phobius"/>
    </source>
</evidence>
<evidence type="ECO:0000313" key="4">
    <source>
        <dbReference type="EMBL" id="QEA13150.1"/>
    </source>
</evidence>
<proteinExistence type="predicted"/>
<dbReference type="RefSeq" id="WP_146912742.1">
    <property type="nucleotide sequence ID" value="NZ_CP042344.1"/>
</dbReference>
<evidence type="ECO:0000313" key="5">
    <source>
        <dbReference type="Proteomes" id="UP000321199"/>
    </source>
</evidence>
<dbReference type="InterPro" id="IPR003660">
    <property type="entry name" value="HAMP_dom"/>
</dbReference>
<dbReference type="SUPFAM" id="SSF81606">
    <property type="entry name" value="PP2C-like"/>
    <property type="match status" value="1"/>
</dbReference>
<dbReference type="GO" id="GO:0016791">
    <property type="term" value="F:phosphatase activity"/>
    <property type="evidence" value="ECO:0007669"/>
    <property type="project" value="TreeGrafter"/>
</dbReference>
<dbReference type="EMBL" id="CP042344">
    <property type="protein sequence ID" value="QEA13150.1"/>
    <property type="molecule type" value="Genomic_DNA"/>
</dbReference>
<organism evidence="4 5">
    <name type="scientific">Comamonas flocculans</name>
    <dbReference type="NCBI Taxonomy" id="2597701"/>
    <lineage>
        <taxon>Bacteria</taxon>
        <taxon>Pseudomonadati</taxon>
        <taxon>Pseudomonadota</taxon>
        <taxon>Betaproteobacteria</taxon>
        <taxon>Burkholderiales</taxon>
        <taxon>Comamonadaceae</taxon>
        <taxon>Comamonas</taxon>
    </lineage>
</organism>
<dbReference type="GO" id="GO:0007165">
    <property type="term" value="P:signal transduction"/>
    <property type="evidence" value="ECO:0007669"/>
    <property type="project" value="InterPro"/>
</dbReference>
<sequence>MPLRTRITLLALIAAMALALMVGAIAWQRDRVLSERYHGVLLQSQSIAWSRLQDESGAALRAGVAATLQQASLERAWQARDRQALNALVRPLLEQHPGWRADWFDEQRALVQSSSSSLLQDAMVDAGWLSRALSGSAPLLGLSQASRELYYLVATQSFGPTGARGVLALGQDLSELLPQMAHAIEGESFVVNLRGREVTGTQVGLAQAEGLAQTVRHARVLEGQSASGRHWLTATLPLIGPDGRPIGSLLSVWDTTAQRSIDRRMQALAVAGIVLLIGLLGFALSFVLRRALRPLDRSVGVLRALAQGDLRAAPDEDDQELPDEAGQIARGVAALRGEMINLRMLRDERGRVRQQQERLIRRELRQLAGSLDEESRTEVLAALEPVQDTEDDNALAGLANTLGRLSGLVVSQQDRLIDLLKRLRKAMAEQEVLISLRQELEIARTMQLSILPRTEPETGAVHVSSLMIPAKEVGGDFYDYFLLEDNRLALVIADVSGKGIPAAFFMAISRTLLKSIAQFLREPADIMARLNDRLCAENEQMMFVTTFLGVLDLDTGRLDYVNGGHNPPLLLRSGGEVQMLPQGQNIALAVVEGMPFKPGTLAMARGDTLLLYTDGVTEAANAAGELFGEPRLVQAVSARSAKARALPQDILQAVRDFESGAAQADDITVVAVRYLGATGGAGGGQEAPAG</sequence>